<dbReference type="EMBL" id="MVOH01000006">
    <property type="protein sequence ID" value="PAU68350.1"/>
    <property type="molecule type" value="Genomic_DNA"/>
</dbReference>
<dbReference type="InterPro" id="IPR035907">
    <property type="entry name" value="Hppk_sf"/>
</dbReference>
<name>A0A2A2EH97_9BIFI</name>
<dbReference type="AlphaFoldDB" id="A0A2A2EH97"/>
<dbReference type="SUPFAM" id="SSF55083">
    <property type="entry name" value="6-hydroxymethyl-7,8-dihydropterin pyrophosphokinase, HPPK"/>
    <property type="match status" value="1"/>
</dbReference>
<accession>A0A2A2EH97</accession>
<protein>
    <submittedName>
        <fullName evidence="1">Dihydroneopterin aldolase</fullName>
    </submittedName>
</protein>
<dbReference type="RefSeq" id="WP_095614564.1">
    <property type="nucleotide sequence ID" value="NZ_MVOH01000006.1"/>
</dbReference>
<evidence type="ECO:0000313" key="2">
    <source>
        <dbReference type="Proteomes" id="UP000218399"/>
    </source>
</evidence>
<proteinExistence type="predicted"/>
<dbReference type="OrthoDB" id="9808041at2"/>
<organism evidence="1 2">
    <name type="scientific">Bifidobacterium criceti</name>
    <dbReference type="NCBI Taxonomy" id="1960969"/>
    <lineage>
        <taxon>Bacteria</taxon>
        <taxon>Bacillati</taxon>
        <taxon>Actinomycetota</taxon>
        <taxon>Actinomycetes</taxon>
        <taxon>Bifidobacteriales</taxon>
        <taxon>Bifidobacteriaceae</taxon>
        <taxon>Bifidobacterium</taxon>
    </lineage>
</organism>
<reference evidence="1 2" key="1">
    <citation type="journal article" date="2017" name="ISME J.">
        <title>Unveiling bifidobacterial biogeography across the mammalian branch of the tree of life.</title>
        <authorList>
            <person name="Milani C."/>
            <person name="Mangifesta M."/>
            <person name="Mancabelli L."/>
            <person name="Lugli G.A."/>
            <person name="James K."/>
            <person name="Duranti S."/>
            <person name="Turroni F."/>
            <person name="Ferrario C."/>
            <person name="Ossiprandi M.C."/>
            <person name="van Sinderen D."/>
            <person name="Ventura M."/>
        </authorList>
    </citation>
    <scope>NUCLEOTIDE SEQUENCE [LARGE SCALE GENOMIC DNA]</scope>
    <source>
        <strain evidence="2">Ham19E</strain>
    </source>
</reference>
<sequence>MGLRTLTCHGVCPGAVDIVDDPFDGAARAVIDVEVHGGLVPRASASSLVGCVIETATAHDGETGAMIAEAVAETARRHTEADTVSVTLTLDAAREDAPCASVSWHAHAGEASPDPRAADTHMSTTAAHVTHDTAGGAAPQPHAAVVSMESASPHAARLFRDVIVALDAAPNTQIDGISPLYHAMTADGNDTRTAVVTLGTTMDVAALTAFLNAASRAHDGDVALHIIDIDGVDERERARIDDGGAGNRAAILAPWMDMDPDATFHGDPLAFLLASAPDAPFAGLESDHWIIGGKQ</sequence>
<keyword evidence="2" id="KW-1185">Reference proteome</keyword>
<evidence type="ECO:0000313" key="1">
    <source>
        <dbReference type="EMBL" id="PAU68350.1"/>
    </source>
</evidence>
<dbReference type="Proteomes" id="UP000218399">
    <property type="component" value="Unassembled WGS sequence"/>
</dbReference>
<comment type="caution">
    <text evidence="1">The sequence shown here is derived from an EMBL/GenBank/DDBJ whole genome shotgun (WGS) entry which is preliminary data.</text>
</comment>
<gene>
    <name evidence="1" type="ORF">B1526_0535</name>
</gene>